<accession>A0A0E9QFF9</accession>
<sequence>MSGPSRKLTSHCHFGLLNSDLATRN</sequence>
<proteinExistence type="predicted"/>
<reference evidence="1" key="2">
    <citation type="journal article" date="2015" name="Fish Shellfish Immunol.">
        <title>Early steps in the European eel (Anguilla anguilla)-Vibrio vulnificus interaction in the gills: Role of the RtxA13 toxin.</title>
        <authorList>
            <person name="Callol A."/>
            <person name="Pajuelo D."/>
            <person name="Ebbesson L."/>
            <person name="Teles M."/>
            <person name="MacKenzie S."/>
            <person name="Amaro C."/>
        </authorList>
    </citation>
    <scope>NUCLEOTIDE SEQUENCE</scope>
</reference>
<dbReference type="AlphaFoldDB" id="A0A0E9QFF9"/>
<reference evidence="1" key="1">
    <citation type="submission" date="2014-11" db="EMBL/GenBank/DDBJ databases">
        <authorList>
            <person name="Amaro Gonzalez C."/>
        </authorList>
    </citation>
    <scope>NUCLEOTIDE SEQUENCE</scope>
</reference>
<evidence type="ECO:0000313" key="1">
    <source>
        <dbReference type="EMBL" id="JAH15065.1"/>
    </source>
</evidence>
<protein>
    <submittedName>
        <fullName evidence="1">Uncharacterized protein</fullName>
    </submittedName>
</protein>
<organism evidence="1">
    <name type="scientific">Anguilla anguilla</name>
    <name type="common">European freshwater eel</name>
    <name type="synonym">Muraena anguilla</name>
    <dbReference type="NCBI Taxonomy" id="7936"/>
    <lineage>
        <taxon>Eukaryota</taxon>
        <taxon>Metazoa</taxon>
        <taxon>Chordata</taxon>
        <taxon>Craniata</taxon>
        <taxon>Vertebrata</taxon>
        <taxon>Euteleostomi</taxon>
        <taxon>Actinopterygii</taxon>
        <taxon>Neopterygii</taxon>
        <taxon>Teleostei</taxon>
        <taxon>Anguilliformes</taxon>
        <taxon>Anguillidae</taxon>
        <taxon>Anguilla</taxon>
    </lineage>
</organism>
<name>A0A0E9QFF9_ANGAN</name>
<dbReference type="EMBL" id="GBXM01093512">
    <property type="protein sequence ID" value="JAH15065.1"/>
    <property type="molecule type" value="Transcribed_RNA"/>
</dbReference>